<feature type="domain" description="Bacterial purine repressor N-terminal" evidence="2">
    <location>
        <begin position="10"/>
        <end position="79"/>
    </location>
</feature>
<dbReference type="Gene3D" id="3.40.50.2020">
    <property type="match status" value="1"/>
</dbReference>
<dbReference type="PANTHER" id="PTHR43864">
    <property type="entry name" value="HYPOXANTHINE/GUANINE PHOSPHORIBOSYLTRANSFERASE"/>
    <property type="match status" value="1"/>
</dbReference>
<dbReference type="EMBL" id="PKHE01000005">
    <property type="protein sequence ID" value="PKY89639.1"/>
    <property type="molecule type" value="Genomic_DNA"/>
</dbReference>
<dbReference type="OrthoDB" id="4213751at2"/>
<dbReference type="SUPFAM" id="SSF46785">
    <property type="entry name" value="Winged helix' DNA-binding domain"/>
    <property type="match status" value="1"/>
</dbReference>
<dbReference type="InterPro" id="IPR015265">
    <property type="entry name" value="PuR_N"/>
</dbReference>
<dbReference type="AlphaFoldDB" id="A0A2I1K1V2"/>
<dbReference type="SUPFAM" id="SSF53271">
    <property type="entry name" value="PRTase-like"/>
    <property type="match status" value="1"/>
</dbReference>
<evidence type="ECO:0000313" key="3">
    <source>
        <dbReference type="EMBL" id="PKY89639.1"/>
    </source>
</evidence>
<evidence type="ECO:0000259" key="1">
    <source>
        <dbReference type="Pfam" id="PF00156"/>
    </source>
</evidence>
<feature type="domain" description="Phosphoribosyltransferase" evidence="1">
    <location>
        <begin position="113"/>
        <end position="248"/>
    </location>
</feature>
<dbReference type="InterPro" id="IPR036390">
    <property type="entry name" value="WH_DNA-bd_sf"/>
</dbReference>
<dbReference type="GO" id="GO:0003677">
    <property type="term" value="F:DNA binding"/>
    <property type="evidence" value="ECO:0007669"/>
    <property type="project" value="InterPro"/>
</dbReference>
<dbReference type="InterPro" id="IPR029057">
    <property type="entry name" value="PRTase-like"/>
</dbReference>
<comment type="caution">
    <text evidence="3">The sequence shown here is derived from an EMBL/GenBank/DDBJ whole genome shotgun (WGS) entry which is preliminary data.</text>
</comment>
<dbReference type="CDD" id="cd06223">
    <property type="entry name" value="PRTases_typeI"/>
    <property type="match status" value="1"/>
</dbReference>
<evidence type="ECO:0000313" key="4">
    <source>
        <dbReference type="Proteomes" id="UP000234384"/>
    </source>
</evidence>
<proteinExistence type="predicted"/>
<dbReference type="Gene3D" id="1.10.10.10">
    <property type="entry name" value="Winged helix-like DNA-binding domain superfamily/Winged helix DNA-binding domain"/>
    <property type="match status" value="1"/>
</dbReference>
<dbReference type="PANTHER" id="PTHR43864:SF2">
    <property type="entry name" value="PUR OPERON REPRESSOR"/>
    <property type="match status" value="1"/>
</dbReference>
<dbReference type="Pfam" id="PF09182">
    <property type="entry name" value="PuR_N"/>
    <property type="match status" value="1"/>
</dbReference>
<dbReference type="GO" id="GO:0006355">
    <property type="term" value="P:regulation of DNA-templated transcription"/>
    <property type="evidence" value="ECO:0007669"/>
    <property type="project" value="InterPro"/>
</dbReference>
<gene>
    <name evidence="3" type="ORF">CYJ57_02735</name>
</gene>
<evidence type="ECO:0000259" key="2">
    <source>
        <dbReference type="Pfam" id="PF09182"/>
    </source>
</evidence>
<sequence>MVAGHRYKPKRNERIVYISQYLVDRPSQLVNYQTFMDHLNCAKTSVSEDLSLIKLVFEQQRLGTIKTFPGASGGVVYYPIVHPEEQRQIGEKLMEMLSKGHRILQGNYIYLGDILQNPNIVDRIARLMASRYIYEQVDAVMTMESNGIGLATLVARYLDAKFIFARTGKTTSREATRSVEFVSGSYHKVGRMELEESQLEAKERVLIVDDFIRNGGTCQGMIDLVKAFEAKLVGVCVVGENPAPDIVRTLAFDSLVSINLAFNEESRQYELELALGSLFEKKSEPTID</sequence>
<dbReference type="RefSeq" id="WP_101953965.1">
    <property type="nucleotide sequence ID" value="NZ_PKHE01000005.1"/>
</dbReference>
<reference evidence="3 4" key="1">
    <citation type="submission" date="2017-12" db="EMBL/GenBank/DDBJ databases">
        <title>Phylogenetic diversity of female urinary microbiome.</title>
        <authorList>
            <person name="Thomas-White K."/>
            <person name="Wolfe A.J."/>
        </authorList>
    </citation>
    <scope>NUCLEOTIDE SEQUENCE [LARGE SCALE GENOMIC DNA]</scope>
    <source>
        <strain evidence="3 4">UMB0898</strain>
    </source>
</reference>
<name>A0A2I1K1V2_9LACT</name>
<dbReference type="InterPro" id="IPR036388">
    <property type="entry name" value="WH-like_DNA-bd_sf"/>
</dbReference>
<dbReference type="Proteomes" id="UP000234384">
    <property type="component" value="Unassembled WGS sequence"/>
</dbReference>
<accession>A0A2I1K1V2</accession>
<organism evidence="3 4">
    <name type="scientific">Falseniella ignava</name>
    <dbReference type="NCBI Taxonomy" id="137730"/>
    <lineage>
        <taxon>Bacteria</taxon>
        <taxon>Bacillati</taxon>
        <taxon>Bacillota</taxon>
        <taxon>Bacilli</taxon>
        <taxon>Lactobacillales</taxon>
        <taxon>Aerococcaceae</taxon>
        <taxon>Falseniella</taxon>
    </lineage>
</organism>
<protein>
    <submittedName>
        <fullName evidence="3">Pur operon repressor</fullName>
    </submittedName>
</protein>
<dbReference type="Pfam" id="PF00156">
    <property type="entry name" value="Pribosyltran"/>
    <property type="match status" value="1"/>
</dbReference>
<dbReference type="InterPro" id="IPR000836">
    <property type="entry name" value="PRTase_dom"/>
</dbReference>
<dbReference type="InterPro" id="IPR050118">
    <property type="entry name" value="Pur/Pyrimidine_PRTase"/>
</dbReference>